<evidence type="ECO:0000313" key="2">
    <source>
        <dbReference type="Proteomes" id="UP000016922"/>
    </source>
</evidence>
<sequence length="693" mass="79580">MASKIDELLQWARLHNTSLHESVVVYQDPVTGLSFQASEDIPPGTTLATSSYETSLSYLNAAGSSAHFKSHSSDGAFPQPFIEALRVENPHIIGHFFLVQQYLLGEKSFWWNYIRLLPQPDDQDALGVPVSWPEADLKFLAGTNAEPPIEKKLTLWKNEWGLGIWNLKPHMSDWHMYSYKLYQWAASIFSSRSFRVSLTIPDTIPMEDSTSPEIQEMNREHIRRDNFSVLFPVLDIGNHDGVNRVEWSKSPESGHFTFSSTQTMAKGSQIFNFYGNKSNSELLVGYGFILHSPEQDIVNLRMTPAADAAELRRTQSCHRRNAPFQPGEEFMFYVRRQSVFQQTSEGLVALPIFSHGLFEALICMIANAREGRYILDNPDYCIQTPPSMFSGPLYKALFQSLQILLIKLTGDKQKIIDAGKDLGYPQNQNQRMALEYRERKIAVLEEALLWVTQHLEVALKFSSFHDLISANAITGPESRKQFGIKIEEPMAQPTRCVAGLLPLETAFDWLRANYPDIHESVTEIIAKDQGEPLPLKWNILVEDWDHSYWVVWIYIIWMLWARDGSEFLNRHPSLSKWMSLMKSSATDPKEAYEKFHAKKDEYTTINDTIEEITWLPQFRPVRSLLETQKGGWEPLRNFASFVAKNETVHVKVGMNVARKRTDAEVEEMYYEDFVELEDVMEETQVEQRVLAVC</sequence>
<dbReference type="EMBL" id="KE145353">
    <property type="protein sequence ID" value="EPE35847.1"/>
    <property type="molecule type" value="Genomic_DNA"/>
</dbReference>
<reference evidence="1 2" key="1">
    <citation type="journal article" date="2013" name="BMC Genomics">
        <title>Genomics-driven discovery of the pneumocandin biosynthetic gene cluster in the fungus Glarea lozoyensis.</title>
        <authorList>
            <person name="Chen L."/>
            <person name="Yue Q."/>
            <person name="Zhang X."/>
            <person name="Xiang M."/>
            <person name="Wang C."/>
            <person name="Li S."/>
            <person name="Che Y."/>
            <person name="Ortiz-Lopez F.J."/>
            <person name="Bills G.F."/>
            <person name="Liu X."/>
            <person name="An Z."/>
        </authorList>
    </citation>
    <scope>NUCLEOTIDE SEQUENCE [LARGE SCALE GENOMIC DNA]</scope>
    <source>
        <strain evidence="2">ATCC 20868 / MF5171</strain>
    </source>
</reference>
<dbReference type="Proteomes" id="UP000016922">
    <property type="component" value="Unassembled WGS sequence"/>
</dbReference>
<dbReference type="GO" id="GO:0016279">
    <property type="term" value="F:protein-lysine N-methyltransferase activity"/>
    <property type="evidence" value="ECO:0007669"/>
    <property type="project" value="TreeGrafter"/>
</dbReference>
<gene>
    <name evidence="1" type="ORF">GLAREA_05185</name>
</gene>
<dbReference type="OMA" id="LVEDWDH"/>
<dbReference type="eggNOG" id="KOG1337">
    <property type="taxonomic scope" value="Eukaryota"/>
</dbReference>
<protein>
    <submittedName>
        <fullName evidence="1">SET</fullName>
    </submittedName>
</protein>
<dbReference type="Gene3D" id="3.90.1410.10">
    <property type="entry name" value="set domain protein methyltransferase, domain 1"/>
    <property type="match status" value="1"/>
</dbReference>
<dbReference type="PANTHER" id="PTHR13271">
    <property type="entry name" value="UNCHARACTERIZED PUTATIVE METHYLTRANSFERASE"/>
    <property type="match status" value="1"/>
</dbReference>
<dbReference type="GeneID" id="19464239"/>
<dbReference type="InterPro" id="IPR050600">
    <property type="entry name" value="SETD3_SETD6_MTase"/>
</dbReference>
<proteinExistence type="predicted"/>
<dbReference type="AlphaFoldDB" id="S3DBP8"/>
<dbReference type="SUPFAM" id="SSF82199">
    <property type="entry name" value="SET domain"/>
    <property type="match status" value="1"/>
</dbReference>
<dbReference type="HOGENOM" id="CLU_010578_2_0_1"/>
<dbReference type="OrthoDB" id="42889at2759"/>
<dbReference type="STRING" id="1116229.S3DBP8"/>
<dbReference type="GO" id="GO:0005634">
    <property type="term" value="C:nucleus"/>
    <property type="evidence" value="ECO:0007669"/>
    <property type="project" value="TreeGrafter"/>
</dbReference>
<accession>S3DBP8</accession>
<dbReference type="RefSeq" id="XP_008076665.1">
    <property type="nucleotide sequence ID" value="XM_008078474.1"/>
</dbReference>
<dbReference type="PANTHER" id="PTHR13271:SF146">
    <property type="entry name" value="SET DOMAIN-CONTAINING PROTEIN"/>
    <property type="match status" value="1"/>
</dbReference>
<evidence type="ECO:0000313" key="1">
    <source>
        <dbReference type="EMBL" id="EPE35847.1"/>
    </source>
</evidence>
<keyword evidence="2" id="KW-1185">Reference proteome</keyword>
<dbReference type="InterPro" id="IPR046341">
    <property type="entry name" value="SET_dom_sf"/>
</dbReference>
<name>S3DBP8_GLAL2</name>
<dbReference type="KEGG" id="glz:GLAREA_05185"/>
<organism evidence="1 2">
    <name type="scientific">Glarea lozoyensis (strain ATCC 20868 / MF5171)</name>
    <dbReference type="NCBI Taxonomy" id="1116229"/>
    <lineage>
        <taxon>Eukaryota</taxon>
        <taxon>Fungi</taxon>
        <taxon>Dikarya</taxon>
        <taxon>Ascomycota</taxon>
        <taxon>Pezizomycotina</taxon>
        <taxon>Leotiomycetes</taxon>
        <taxon>Helotiales</taxon>
        <taxon>Helotiaceae</taxon>
        <taxon>Glarea</taxon>
    </lineage>
</organism>